<dbReference type="InterPro" id="IPR000073">
    <property type="entry name" value="AB_hydrolase_1"/>
</dbReference>
<keyword evidence="4" id="KW-1185">Reference proteome</keyword>
<evidence type="ECO:0000313" key="5">
    <source>
        <dbReference type="Proteomes" id="UP000595512"/>
    </source>
</evidence>
<dbReference type="PATRIC" id="fig|46224.3.peg.3017"/>
<dbReference type="PANTHER" id="PTHR36837:SF2">
    <property type="entry name" value="POLY(3-HYDROXYALKANOATE) POLYMERASE SUBUNIT PHAC"/>
    <property type="match status" value="1"/>
</dbReference>
<evidence type="ECO:0000259" key="1">
    <source>
        <dbReference type="Pfam" id="PF00561"/>
    </source>
</evidence>
<dbReference type="SUPFAM" id="SSF53474">
    <property type="entry name" value="alpha/beta-Hydrolases"/>
    <property type="match status" value="1"/>
</dbReference>
<organism evidence="2 4">
    <name type="scientific">Heyndrickxia sporothermodurans</name>
    <dbReference type="NCBI Taxonomy" id="46224"/>
    <lineage>
        <taxon>Bacteria</taxon>
        <taxon>Bacillati</taxon>
        <taxon>Bacillota</taxon>
        <taxon>Bacilli</taxon>
        <taxon>Bacillales</taxon>
        <taxon>Bacillaceae</taxon>
        <taxon>Heyndrickxia</taxon>
    </lineage>
</organism>
<gene>
    <name evidence="2" type="ORF">B4102_3048</name>
    <name evidence="3" type="ORF">JGZ69_02075</name>
</gene>
<keyword evidence="3" id="KW-0378">Hydrolase</keyword>
<accession>A0A150L2V2</accession>
<dbReference type="InterPro" id="IPR051321">
    <property type="entry name" value="PHA/PHB_synthase"/>
</dbReference>
<dbReference type="Proteomes" id="UP000595512">
    <property type="component" value="Chromosome"/>
</dbReference>
<proteinExistence type="predicted"/>
<evidence type="ECO:0000313" key="2">
    <source>
        <dbReference type="EMBL" id="KYD06663.1"/>
    </source>
</evidence>
<protein>
    <submittedName>
        <fullName evidence="3">Alpha/beta fold hydrolase</fullName>
    </submittedName>
</protein>
<dbReference type="OrthoDB" id="9767934at2"/>
<dbReference type="GeneID" id="62498169"/>
<reference evidence="2 4" key="1">
    <citation type="submission" date="2016-01" db="EMBL/GenBank/DDBJ databases">
        <title>Genome Sequences of Twelve Sporeforming Bacillus Species Isolated from Foods.</title>
        <authorList>
            <person name="Berendsen E.M."/>
            <person name="Wells-Bennik M.H."/>
            <person name="Krawcyk A.O."/>
            <person name="De Jong A."/>
            <person name="Holsappel S."/>
            <person name="Eijlander R.T."/>
            <person name="Kuipers O.P."/>
        </authorList>
    </citation>
    <scope>NUCLEOTIDE SEQUENCE [LARGE SCALE GENOMIC DNA]</scope>
    <source>
        <strain evidence="2 4">B4102</strain>
    </source>
</reference>
<reference evidence="3 5" key="2">
    <citation type="submission" date="2020-12" db="EMBL/GenBank/DDBJ databases">
        <title>Taxonomic evaluation of the Bacillus sporothermodurans group of bacteria based on whole genome sequences.</title>
        <authorList>
            <person name="Fiedler G."/>
            <person name="Herbstmann A.-D."/>
            <person name="Doll E."/>
            <person name="Wenning M."/>
            <person name="Brinks E."/>
            <person name="Kabisch J."/>
            <person name="Breitenwieser F."/>
            <person name="Lappann M."/>
            <person name="Boehnlein C."/>
            <person name="Franz C."/>
        </authorList>
    </citation>
    <scope>NUCLEOTIDE SEQUENCE [LARGE SCALE GENOMIC DNA]</scope>
    <source>
        <strain evidence="3 5">DSM 10599</strain>
    </source>
</reference>
<dbReference type="Gene3D" id="3.40.50.1820">
    <property type="entry name" value="alpha/beta hydrolase"/>
    <property type="match status" value="1"/>
</dbReference>
<dbReference type="EMBL" id="CP066701">
    <property type="protein sequence ID" value="QQX25787.1"/>
    <property type="molecule type" value="Genomic_DNA"/>
</dbReference>
<dbReference type="Pfam" id="PF00561">
    <property type="entry name" value="Abhydrolase_1"/>
    <property type="match status" value="1"/>
</dbReference>
<dbReference type="RefSeq" id="WP_066231419.1">
    <property type="nucleotide sequence ID" value="NZ_CP066701.1"/>
</dbReference>
<dbReference type="STRING" id="46224.B4102_3048"/>
<feature type="domain" description="AB hydrolase-1" evidence="1">
    <location>
        <begin position="71"/>
        <end position="173"/>
    </location>
</feature>
<dbReference type="InterPro" id="IPR029058">
    <property type="entry name" value="AB_hydrolase_fold"/>
</dbReference>
<sequence>MNKYIEKAKKEVQRWSGFSKTLTNPTTYSGVPREAIWKKNKATLWYYEPPIKNYSIPILLVYSIINQPDILDLDPENSLIQAFLDDGYEVYLLDFGIPGYEDRELTLNDYVTKYIEKGVGRVLTHSGADEISVMGFCLGGTLAAMHASVTDQPIKNLILSLTPIDFHVFPNFNRWKKPLTEKNTNFDPIFDSISLIPSPFIEGGIRLITTPIYFSPYLSLLNRAYDDQYTVKWSRMNDWTKSHIPISGAALKQLFNDFVRDNKLINGGLVIDEKDANLSNIKANLLVVGSQFDKLVPPEQIRPVMDLVSSKDKTFHMLKMGHASLSIDGKLPPYLSEWLSLRSHSTE</sequence>
<dbReference type="AlphaFoldDB" id="A0A150L2V2"/>
<dbReference type="PANTHER" id="PTHR36837">
    <property type="entry name" value="POLY(3-HYDROXYALKANOATE) POLYMERASE SUBUNIT PHAC"/>
    <property type="match status" value="1"/>
</dbReference>
<dbReference type="KEGG" id="hspo:JGZ69_02075"/>
<dbReference type="Proteomes" id="UP000075666">
    <property type="component" value="Unassembled WGS sequence"/>
</dbReference>
<name>A0A150L2V2_9BACI</name>
<dbReference type="GO" id="GO:0016787">
    <property type="term" value="F:hydrolase activity"/>
    <property type="evidence" value="ECO:0007669"/>
    <property type="project" value="UniProtKB-KW"/>
</dbReference>
<dbReference type="EMBL" id="LQYN01000051">
    <property type="protein sequence ID" value="KYD06663.1"/>
    <property type="molecule type" value="Genomic_DNA"/>
</dbReference>
<evidence type="ECO:0000313" key="3">
    <source>
        <dbReference type="EMBL" id="QQX25787.1"/>
    </source>
</evidence>
<evidence type="ECO:0000313" key="4">
    <source>
        <dbReference type="Proteomes" id="UP000075666"/>
    </source>
</evidence>